<feature type="region of interest" description="Disordered" evidence="1">
    <location>
        <begin position="91"/>
        <end position="139"/>
    </location>
</feature>
<dbReference type="Gene3D" id="2.60.120.200">
    <property type="match status" value="1"/>
</dbReference>
<dbReference type="InterPro" id="IPR045351">
    <property type="entry name" value="DUF6531"/>
</dbReference>
<proteinExistence type="predicted"/>
<dbReference type="Pfam" id="PF05593">
    <property type="entry name" value="RHS_repeat"/>
    <property type="match status" value="1"/>
</dbReference>
<name>A0A974NGI6_9GAMM</name>
<gene>
    <name evidence="4" type="ORF">JHT90_02260</name>
</gene>
<dbReference type="EMBL" id="CP067393">
    <property type="protein sequence ID" value="QQP86097.1"/>
    <property type="molecule type" value="Genomic_DNA"/>
</dbReference>
<feature type="chain" id="PRO_5037547539" description="Laminin G domain-containing protein" evidence="2">
    <location>
        <begin position="22"/>
        <end position="738"/>
    </location>
</feature>
<dbReference type="InterPro" id="IPR031325">
    <property type="entry name" value="RHS_repeat"/>
</dbReference>
<dbReference type="SUPFAM" id="SSF49899">
    <property type="entry name" value="Concanavalin A-like lectins/glucanases"/>
    <property type="match status" value="1"/>
</dbReference>
<dbReference type="SMART" id="SM00282">
    <property type="entry name" value="LamG"/>
    <property type="match status" value="1"/>
</dbReference>
<sequence>MKIKKYILPLVLAVSASSAMADYKWYYNPQAIIGPFDSPYDLCNSLGADIKDMNPVYLITWGMTSPGRCNNPGGTGFFRIGSGCDSGKSYDSKQMSCEPDESDGPKGTNKRPEQCEGGGIADIKGQCNPQANPETNSCNPETLGNPILIATGQKVEITTDIELPNSLLTFSRNYWSSRLFADNLGLAWQHNWQMRIETLQSRDRIKLYRNNGRGIIFTPRNGRWESDSSDTEVITKLANEQGWEVQSKGGVIELYNNLGQLINYSKRGYPTVTLNYNTMGQLTTLTETSGRNLTLTYNTNDQITKVASNADLSVSYIYDSQNRLTGLTKAGSSKTYHYENIQYPNLLTGITDERGVRYATWTYNDKGQAISSEHAGGTDRYQFEYLPDNKTRVTNPLGKSAVYHFQDIRLEKKIKKIEGEPINTCIATASSYTYNAEGLPVYEYTKNNATINYEYNGRGLQTARKFSAQGLKYNIYTKWHDTLPLPVEINHNGQKQTYQYDNDGRLIQFTDGFKDFSHIGQGYDVALLQFDDFIDPAGNVWNLINNPQIVQDDEAVANNTLYLDGNAYLTTNNNGVFDFGREDFTIEMWVKPEAKTDYSATLLDGTFRQGDGSSFSTYITTQGYVYWQGYNHGTNEMVYFRANKKILDNQWHHIAYSRENGVLRIFIDGQLSNYQTDKNNYLLDENVVIAIGASASEQNYQYNYKGKIDQLRVTKKALYTKNFTPSHEPYLFNGSPTE</sequence>
<feature type="domain" description="Laminin G" evidence="3">
    <location>
        <begin position="582"/>
        <end position="716"/>
    </location>
</feature>
<dbReference type="Pfam" id="PF13385">
    <property type="entry name" value="Laminin_G_3"/>
    <property type="match status" value="1"/>
</dbReference>
<dbReference type="InterPro" id="IPR006530">
    <property type="entry name" value="YD"/>
</dbReference>
<reference evidence="4 5" key="1">
    <citation type="submission" date="2021-01" db="EMBL/GenBank/DDBJ databases">
        <title>Entomomonas sp. F2A isolated from a house cricket (Acheta domesticus).</title>
        <authorList>
            <person name="Spergser J."/>
            <person name="Busse H.-J."/>
        </authorList>
    </citation>
    <scope>NUCLEOTIDE SEQUENCE [LARGE SCALE GENOMIC DNA]</scope>
    <source>
        <strain evidence="4 5">F2A</strain>
    </source>
</reference>
<dbReference type="AlphaFoldDB" id="A0A974NGI6"/>
<dbReference type="InterPro" id="IPR013320">
    <property type="entry name" value="ConA-like_dom_sf"/>
</dbReference>
<dbReference type="Pfam" id="PF20148">
    <property type="entry name" value="DUF6531"/>
    <property type="match status" value="1"/>
</dbReference>
<feature type="signal peptide" evidence="2">
    <location>
        <begin position="1"/>
        <end position="21"/>
    </location>
</feature>
<feature type="compositionally biased region" description="Polar residues" evidence="1">
    <location>
        <begin position="127"/>
        <end position="139"/>
    </location>
</feature>
<dbReference type="KEGG" id="eaz:JHT90_02260"/>
<dbReference type="RefSeq" id="WP_201093598.1">
    <property type="nucleotide sequence ID" value="NZ_CP067393.1"/>
</dbReference>
<keyword evidence="2" id="KW-0732">Signal</keyword>
<dbReference type="CDD" id="cd00110">
    <property type="entry name" value="LamG"/>
    <property type="match status" value="1"/>
</dbReference>
<accession>A0A974NGI6</accession>
<organism evidence="4 5">
    <name type="scientific">Entomomonas asaccharolytica</name>
    <dbReference type="NCBI Taxonomy" id="2785331"/>
    <lineage>
        <taxon>Bacteria</taxon>
        <taxon>Pseudomonadati</taxon>
        <taxon>Pseudomonadota</taxon>
        <taxon>Gammaproteobacteria</taxon>
        <taxon>Pseudomonadales</taxon>
        <taxon>Pseudomonadaceae</taxon>
        <taxon>Entomomonas</taxon>
    </lineage>
</organism>
<evidence type="ECO:0000259" key="3">
    <source>
        <dbReference type="SMART" id="SM00282"/>
    </source>
</evidence>
<protein>
    <recommendedName>
        <fullName evidence="3">Laminin G domain-containing protein</fullName>
    </recommendedName>
</protein>
<evidence type="ECO:0000313" key="5">
    <source>
        <dbReference type="Proteomes" id="UP000595278"/>
    </source>
</evidence>
<evidence type="ECO:0000313" key="4">
    <source>
        <dbReference type="EMBL" id="QQP86097.1"/>
    </source>
</evidence>
<keyword evidence="5" id="KW-1185">Reference proteome</keyword>
<evidence type="ECO:0000256" key="1">
    <source>
        <dbReference type="SAM" id="MobiDB-lite"/>
    </source>
</evidence>
<evidence type="ECO:0000256" key="2">
    <source>
        <dbReference type="SAM" id="SignalP"/>
    </source>
</evidence>
<dbReference type="InterPro" id="IPR001791">
    <property type="entry name" value="Laminin_G"/>
</dbReference>
<dbReference type="NCBIfam" id="TIGR01643">
    <property type="entry name" value="YD_repeat_2x"/>
    <property type="match status" value="1"/>
</dbReference>
<dbReference type="Proteomes" id="UP000595278">
    <property type="component" value="Chromosome"/>
</dbReference>